<feature type="compositionally biased region" description="Basic residues" evidence="1">
    <location>
        <begin position="106"/>
        <end position="127"/>
    </location>
</feature>
<dbReference type="Gene3D" id="3.40.1190.20">
    <property type="match status" value="1"/>
</dbReference>
<keyword evidence="3" id="KW-1185">Reference proteome</keyword>
<proteinExistence type="predicted"/>
<evidence type="ECO:0008006" key="4">
    <source>
        <dbReference type="Google" id="ProtNLM"/>
    </source>
</evidence>
<organism evidence="2 3">
    <name type="scientific">Brachybacterium rhamnosum</name>
    <dbReference type="NCBI Taxonomy" id="173361"/>
    <lineage>
        <taxon>Bacteria</taxon>
        <taxon>Bacillati</taxon>
        <taxon>Actinomycetota</taxon>
        <taxon>Actinomycetes</taxon>
        <taxon>Micrococcales</taxon>
        <taxon>Dermabacteraceae</taxon>
        <taxon>Brachybacterium</taxon>
    </lineage>
</organism>
<sequence>MYRLGPAAFERIDISRVRIVHLSGVALALSASSCTPRSVPPTHHRAIVSFDVNHRPVHWSGREEAVATILAAAGQADTVLTGRDEARGLWRTTTADDVQALLPRGPPRRQGRRGGGRGVRGRRGRCR</sequence>
<dbReference type="InterPro" id="IPR029056">
    <property type="entry name" value="Ribokinase-like"/>
</dbReference>
<dbReference type="PROSITE" id="PS51257">
    <property type="entry name" value="PROKAR_LIPOPROTEIN"/>
    <property type="match status" value="1"/>
</dbReference>
<dbReference type="Proteomes" id="UP001597280">
    <property type="component" value="Unassembled WGS sequence"/>
</dbReference>
<accession>A0ABW4PTC3</accession>
<dbReference type="EMBL" id="JBHUFL010000002">
    <property type="protein sequence ID" value="MFD1834072.1"/>
    <property type="molecule type" value="Genomic_DNA"/>
</dbReference>
<evidence type="ECO:0000313" key="3">
    <source>
        <dbReference type="Proteomes" id="UP001597280"/>
    </source>
</evidence>
<name>A0ABW4PTC3_9MICO</name>
<evidence type="ECO:0000256" key="1">
    <source>
        <dbReference type="SAM" id="MobiDB-lite"/>
    </source>
</evidence>
<evidence type="ECO:0000313" key="2">
    <source>
        <dbReference type="EMBL" id="MFD1834072.1"/>
    </source>
</evidence>
<comment type="caution">
    <text evidence="2">The sequence shown here is derived from an EMBL/GenBank/DDBJ whole genome shotgun (WGS) entry which is preliminary data.</text>
</comment>
<reference evidence="3" key="1">
    <citation type="journal article" date="2019" name="Int. J. Syst. Evol. Microbiol.">
        <title>The Global Catalogue of Microorganisms (GCM) 10K type strain sequencing project: providing services to taxonomists for standard genome sequencing and annotation.</title>
        <authorList>
            <consortium name="The Broad Institute Genomics Platform"/>
            <consortium name="The Broad Institute Genome Sequencing Center for Infectious Disease"/>
            <person name="Wu L."/>
            <person name="Ma J."/>
        </authorList>
    </citation>
    <scope>NUCLEOTIDE SEQUENCE [LARGE SCALE GENOMIC DNA]</scope>
    <source>
        <strain evidence="3">JCM 11650</strain>
    </source>
</reference>
<gene>
    <name evidence="2" type="ORF">ACFSDA_03195</name>
</gene>
<protein>
    <recommendedName>
        <fullName evidence="4">Carbohydrate kinase PfkB domain-containing protein</fullName>
    </recommendedName>
</protein>
<dbReference type="RefSeq" id="WP_343903512.1">
    <property type="nucleotide sequence ID" value="NZ_BAAAIS010000002.1"/>
</dbReference>
<feature type="region of interest" description="Disordered" evidence="1">
    <location>
        <begin position="95"/>
        <end position="127"/>
    </location>
</feature>
<dbReference type="SUPFAM" id="SSF53613">
    <property type="entry name" value="Ribokinase-like"/>
    <property type="match status" value="1"/>
</dbReference>